<organism evidence="2 3">
    <name type="scientific">Segatella buccae</name>
    <dbReference type="NCBI Taxonomy" id="28126"/>
    <lineage>
        <taxon>Bacteria</taxon>
        <taxon>Pseudomonadati</taxon>
        <taxon>Bacteroidota</taxon>
        <taxon>Bacteroidia</taxon>
        <taxon>Bacteroidales</taxon>
        <taxon>Prevotellaceae</taxon>
        <taxon>Segatella</taxon>
    </lineage>
</organism>
<name>A0AAQ1UP62_9BACT</name>
<feature type="compositionally biased region" description="Polar residues" evidence="1">
    <location>
        <begin position="64"/>
        <end position="90"/>
    </location>
</feature>
<dbReference type="EMBL" id="UGTJ01000002">
    <property type="protein sequence ID" value="SUB96493.1"/>
    <property type="molecule type" value="Genomic_DNA"/>
</dbReference>
<protein>
    <submittedName>
        <fullName evidence="2">Uncharacterized protein</fullName>
    </submittedName>
</protein>
<accession>A0AAQ1UP62</accession>
<dbReference type="AlphaFoldDB" id="A0AAQ1UP62"/>
<feature type="compositionally biased region" description="Basic and acidic residues" evidence="1">
    <location>
        <begin position="37"/>
        <end position="48"/>
    </location>
</feature>
<feature type="compositionally biased region" description="Basic and acidic residues" evidence="1">
    <location>
        <begin position="151"/>
        <end position="160"/>
    </location>
</feature>
<feature type="compositionally biased region" description="Low complexity" evidence="1">
    <location>
        <begin position="98"/>
        <end position="138"/>
    </location>
</feature>
<sequence>MAKKHKENMISIPSSLAGLVERAQGVQTIPAMPPIGGRREESKEEKPAAEAAAPVPAHETAAPTQSETAPVQSASAPTRQETAPAQQPSAPNGRPAGEEVASPAVAPAPSAASAPSADEMAAAPAARPASARDTSAPANGAVESAAELDDAAAKGEEKKVPSRRSKRGQEWQNFIDSAVAFKKNKTYMETILIDKDMKNMVEFLKSIVGEKVTAKDVVSGIVRAFAEENKDIINEVFNKRQIGR</sequence>
<proteinExistence type="predicted"/>
<reference evidence="2 3" key="1">
    <citation type="submission" date="2018-06" db="EMBL/GenBank/DDBJ databases">
        <authorList>
            <consortium name="Pathogen Informatics"/>
            <person name="Doyle S."/>
        </authorList>
    </citation>
    <scope>NUCLEOTIDE SEQUENCE [LARGE SCALE GENOMIC DNA]</scope>
    <source>
        <strain evidence="2 3">NCTC13063</strain>
    </source>
</reference>
<feature type="compositionally biased region" description="Low complexity" evidence="1">
    <location>
        <begin position="49"/>
        <end position="63"/>
    </location>
</feature>
<evidence type="ECO:0000313" key="2">
    <source>
        <dbReference type="EMBL" id="SUB96493.1"/>
    </source>
</evidence>
<evidence type="ECO:0000256" key="1">
    <source>
        <dbReference type="SAM" id="MobiDB-lite"/>
    </source>
</evidence>
<gene>
    <name evidence="2" type="ORF">NCTC13063_02252</name>
</gene>
<feature type="region of interest" description="Disordered" evidence="1">
    <location>
        <begin position="25"/>
        <end position="168"/>
    </location>
</feature>
<evidence type="ECO:0000313" key="3">
    <source>
        <dbReference type="Proteomes" id="UP000255283"/>
    </source>
</evidence>
<dbReference type="Proteomes" id="UP000255283">
    <property type="component" value="Unassembled WGS sequence"/>
</dbReference>
<comment type="caution">
    <text evidence="2">The sequence shown here is derived from an EMBL/GenBank/DDBJ whole genome shotgun (WGS) entry which is preliminary data.</text>
</comment>